<dbReference type="GO" id="GO:0005576">
    <property type="term" value="C:extracellular region"/>
    <property type="evidence" value="ECO:0007669"/>
    <property type="project" value="InterPro"/>
</dbReference>
<dbReference type="PROSITE" id="PS00495">
    <property type="entry name" value="APPLE"/>
    <property type="match status" value="1"/>
</dbReference>
<dbReference type="Pfam" id="PF00024">
    <property type="entry name" value="PAN_1"/>
    <property type="match status" value="1"/>
</dbReference>
<feature type="chain" id="PRO_5021364802" description="Apple domain-containing protein" evidence="3">
    <location>
        <begin position="20"/>
        <end position="371"/>
    </location>
</feature>
<evidence type="ECO:0000256" key="2">
    <source>
        <dbReference type="ARBA" id="ARBA00023157"/>
    </source>
</evidence>
<keyword evidence="3" id="KW-0732">Signal</keyword>
<dbReference type="PRINTS" id="PR00005">
    <property type="entry name" value="APPLEDOMAIN"/>
</dbReference>
<dbReference type="InterPro" id="IPR003609">
    <property type="entry name" value="Pan_app"/>
</dbReference>
<dbReference type="PANTHER" id="PTHR33946:SF4">
    <property type="entry name" value="COAGULATION FACTOR XI"/>
    <property type="match status" value="1"/>
</dbReference>
<dbReference type="GO" id="GO:0006508">
    <property type="term" value="P:proteolysis"/>
    <property type="evidence" value="ECO:0007669"/>
    <property type="project" value="InterPro"/>
</dbReference>
<keyword evidence="6" id="KW-1185">Reference proteome</keyword>
<reference evidence="5" key="3">
    <citation type="submission" date="2025-09" db="UniProtKB">
        <authorList>
            <consortium name="Ensembl"/>
        </authorList>
    </citation>
    <scope>IDENTIFICATION</scope>
</reference>
<dbReference type="SUPFAM" id="SSF57414">
    <property type="entry name" value="Hairpin loop containing domain-like"/>
    <property type="match status" value="1"/>
</dbReference>
<accession>A0A4W6DFN6</accession>
<proteinExistence type="predicted"/>
<dbReference type="PROSITE" id="PS50948">
    <property type="entry name" value="PAN"/>
    <property type="match status" value="2"/>
</dbReference>
<name>A0A4W6DFN6_LATCA</name>
<reference evidence="5" key="2">
    <citation type="submission" date="2025-08" db="UniProtKB">
        <authorList>
            <consortium name="Ensembl"/>
        </authorList>
    </citation>
    <scope>IDENTIFICATION</scope>
</reference>
<protein>
    <recommendedName>
        <fullName evidence="4">Apple domain-containing protein</fullName>
    </recommendedName>
</protein>
<evidence type="ECO:0000256" key="1">
    <source>
        <dbReference type="ARBA" id="ARBA00022737"/>
    </source>
</evidence>
<feature type="signal peptide" evidence="3">
    <location>
        <begin position="1"/>
        <end position="19"/>
    </location>
</feature>
<evidence type="ECO:0000259" key="4">
    <source>
        <dbReference type="PROSITE" id="PS50948"/>
    </source>
</evidence>
<keyword evidence="1" id="KW-0677">Repeat</keyword>
<feature type="domain" description="Apple" evidence="4">
    <location>
        <begin position="19"/>
        <end position="105"/>
    </location>
</feature>
<dbReference type="AlphaFoldDB" id="A0A4W6DFN6"/>
<sequence length="371" mass="42718">METHLILMGLLSICSLSFCQECSREFLENVDFPGTDITSVYSPDVEHCQLLCTQHPSCLFFTFVRADWTVDNRHFYCYLKSTPSGKPKVQNPLQGVTSGYSLKPCNPDPSSCLSQVYQNVDFFGADYRALFTSDHEECQRVCTQDPQCQFFTFVNDIFTSENIRYKCHLKYSWSVPRTPIVERKDGVVSGFSHKIQLTPFFKPGMQTFMTKVVEIRKKNVLQVVVHAFLLYYLCFVQHVRTSFFQTLTSQETTWRRCPLPLLNTVRPCALLIHAVPTSPTTGSVDWLKLAHEGVDFRGSDIRFELMDDPDTCQTTCTVNSNCQFYTYVNETFFDSDYRRRCYLKRVITMPAPPKVTKLNNVVSGFSLRDCN</sequence>
<evidence type="ECO:0000313" key="5">
    <source>
        <dbReference type="Ensembl" id="ENSLCAP00010023949.1"/>
    </source>
</evidence>
<feature type="domain" description="Apple" evidence="4">
    <location>
        <begin position="112"/>
        <end position="195"/>
    </location>
</feature>
<dbReference type="Proteomes" id="UP000314980">
    <property type="component" value="Unassembled WGS sequence"/>
</dbReference>
<dbReference type="Ensembl" id="ENSLCAT00010024471.1">
    <property type="protein sequence ID" value="ENSLCAP00010023949.1"/>
    <property type="gene ID" value="ENSLCAG00010011244.1"/>
</dbReference>
<evidence type="ECO:0000313" key="6">
    <source>
        <dbReference type="Proteomes" id="UP000314980"/>
    </source>
</evidence>
<dbReference type="SMART" id="SM00223">
    <property type="entry name" value="APPLE"/>
    <property type="match status" value="3"/>
</dbReference>
<dbReference type="Pfam" id="PF14295">
    <property type="entry name" value="PAN_4"/>
    <property type="match status" value="2"/>
</dbReference>
<dbReference type="GeneTree" id="ENSGT00940000158569"/>
<dbReference type="PANTHER" id="PTHR33946">
    <property type="match status" value="1"/>
</dbReference>
<keyword evidence="2" id="KW-1015">Disulfide bond</keyword>
<dbReference type="CDD" id="cd01100">
    <property type="entry name" value="APPLE_Factor_XI_like"/>
    <property type="match status" value="3"/>
</dbReference>
<dbReference type="Gene3D" id="3.50.4.10">
    <property type="entry name" value="Hepatocyte Growth Factor"/>
    <property type="match status" value="3"/>
</dbReference>
<reference evidence="6" key="1">
    <citation type="submission" date="2015-09" db="EMBL/GenBank/DDBJ databases">
        <authorList>
            <person name="Sai Rama Sridatta P."/>
        </authorList>
    </citation>
    <scope>NUCLEOTIDE SEQUENCE [LARGE SCALE GENOMIC DNA]</scope>
</reference>
<evidence type="ECO:0000256" key="3">
    <source>
        <dbReference type="SAM" id="SignalP"/>
    </source>
</evidence>
<dbReference type="InterPro" id="IPR000177">
    <property type="entry name" value="Apple"/>
</dbReference>
<organism evidence="5 6">
    <name type="scientific">Lates calcarifer</name>
    <name type="common">Barramundi</name>
    <name type="synonym">Holocentrus calcarifer</name>
    <dbReference type="NCBI Taxonomy" id="8187"/>
    <lineage>
        <taxon>Eukaryota</taxon>
        <taxon>Metazoa</taxon>
        <taxon>Chordata</taxon>
        <taxon>Craniata</taxon>
        <taxon>Vertebrata</taxon>
        <taxon>Euteleostomi</taxon>
        <taxon>Actinopterygii</taxon>
        <taxon>Neopterygii</taxon>
        <taxon>Teleostei</taxon>
        <taxon>Neoteleostei</taxon>
        <taxon>Acanthomorphata</taxon>
        <taxon>Carangaria</taxon>
        <taxon>Carangaria incertae sedis</taxon>
        <taxon>Centropomidae</taxon>
        <taxon>Lates</taxon>
    </lineage>
</organism>